<dbReference type="InterPro" id="IPR037185">
    <property type="entry name" value="EmrE-like"/>
</dbReference>
<evidence type="ECO:0000256" key="2">
    <source>
        <dbReference type="ARBA" id="ARBA00007362"/>
    </source>
</evidence>
<dbReference type="Pfam" id="PF00892">
    <property type="entry name" value="EamA"/>
    <property type="match status" value="1"/>
</dbReference>
<dbReference type="PANTHER" id="PTHR22911:SF137">
    <property type="entry name" value="SOLUTE CARRIER FAMILY 35 MEMBER G2-RELATED"/>
    <property type="match status" value="1"/>
</dbReference>
<keyword evidence="5 8" id="KW-0812">Transmembrane</keyword>
<feature type="transmembrane region" description="Helical" evidence="8">
    <location>
        <begin position="216"/>
        <end position="234"/>
    </location>
</feature>
<dbReference type="SUPFAM" id="SSF103481">
    <property type="entry name" value="Multidrug resistance efflux transporter EmrE"/>
    <property type="match status" value="2"/>
</dbReference>
<keyword evidence="7 8" id="KW-0472">Membrane</keyword>
<comment type="similarity">
    <text evidence="2">Belongs to the EamA transporter family.</text>
</comment>
<keyword evidence="6 8" id="KW-1133">Transmembrane helix</keyword>
<organism evidence="10 11">
    <name type="scientific">Crenobacter intestini</name>
    <dbReference type="NCBI Taxonomy" id="2563443"/>
    <lineage>
        <taxon>Bacteria</taxon>
        <taxon>Pseudomonadati</taxon>
        <taxon>Pseudomonadota</taxon>
        <taxon>Betaproteobacteria</taxon>
        <taxon>Neisseriales</taxon>
        <taxon>Neisseriaceae</taxon>
        <taxon>Crenobacter</taxon>
    </lineage>
</organism>
<gene>
    <name evidence="10" type="primary">rarD</name>
    <name evidence="10" type="ORF">E5K04_12080</name>
</gene>
<feature type="transmembrane region" description="Helical" evidence="8">
    <location>
        <begin position="12"/>
        <end position="29"/>
    </location>
</feature>
<dbReference type="Proteomes" id="UP000308891">
    <property type="component" value="Unassembled WGS sequence"/>
</dbReference>
<keyword evidence="11" id="KW-1185">Reference proteome</keyword>
<evidence type="ECO:0000256" key="3">
    <source>
        <dbReference type="ARBA" id="ARBA00022448"/>
    </source>
</evidence>
<comment type="subcellular location">
    <subcellularLocation>
        <location evidence="1">Cell membrane</location>
        <topology evidence="1">Multi-pass membrane protein</topology>
    </subcellularLocation>
</comment>
<keyword evidence="4" id="KW-1003">Cell membrane</keyword>
<evidence type="ECO:0000256" key="1">
    <source>
        <dbReference type="ARBA" id="ARBA00004651"/>
    </source>
</evidence>
<evidence type="ECO:0000256" key="6">
    <source>
        <dbReference type="ARBA" id="ARBA00022989"/>
    </source>
</evidence>
<feature type="domain" description="EamA" evidence="9">
    <location>
        <begin position="10"/>
        <end position="145"/>
    </location>
</feature>
<dbReference type="AlphaFoldDB" id="A0A4T0UQC4"/>
<feature type="transmembrane region" description="Helical" evidence="8">
    <location>
        <begin position="276"/>
        <end position="294"/>
    </location>
</feature>
<sequence length="301" mass="33155">MSTQSLEARRGLMFAAGAYLCWGLFPLYWKPLSQVPALQILCHRIVWSALLLALVLAVRGGWGWLAESLRDRRRLGLLALSAGMLSANWLIYIWAVTHNRVVEASLGYFINPLVNVLIGRMVLGERLTRPQAMAVIVSALGVGWLTLTAGTLPWIALLLAVSFGVYGLLRKTARLPSLEGLALETWLLFPLAFAGLMWFESEGTGAFLHGAPLDDWLLVGGGIVTTLPLLMFASGARRLTLTTLGLMQYISPTLQFLLGVWLYHEPFGGSRMFGYALIWSALAMYSGSSLYGLWKQRGQRA</sequence>
<comment type="caution">
    <text evidence="10">The sequence shown here is derived from an EMBL/GenBank/DDBJ whole genome shotgun (WGS) entry which is preliminary data.</text>
</comment>
<accession>A0A4T0UQC4</accession>
<keyword evidence="3" id="KW-0813">Transport</keyword>
<evidence type="ECO:0000256" key="7">
    <source>
        <dbReference type="ARBA" id="ARBA00023136"/>
    </source>
</evidence>
<evidence type="ECO:0000256" key="5">
    <source>
        <dbReference type="ARBA" id="ARBA00022692"/>
    </source>
</evidence>
<evidence type="ECO:0000313" key="11">
    <source>
        <dbReference type="Proteomes" id="UP000308891"/>
    </source>
</evidence>
<feature type="transmembrane region" description="Helical" evidence="8">
    <location>
        <begin position="77"/>
        <end position="94"/>
    </location>
</feature>
<feature type="transmembrane region" description="Helical" evidence="8">
    <location>
        <begin position="106"/>
        <end position="123"/>
    </location>
</feature>
<feature type="transmembrane region" description="Helical" evidence="8">
    <location>
        <begin position="130"/>
        <end position="146"/>
    </location>
</feature>
<dbReference type="RefSeq" id="WP_136554429.1">
    <property type="nucleotide sequence ID" value="NZ_STGJ01000013.1"/>
</dbReference>
<proteinExistence type="inferred from homology"/>
<reference evidence="10 11" key="1">
    <citation type="submission" date="2019-04" db="EMBL/GenBank/DDBJ databases">
        <title>Crenobacter sp. nov.</title>
        <authorList>
            <person name="Shi S."/>
        </authorList>
    </citation>
    <scope>NUCLEOTIDE SEQUENCE [LARGE SCALE GENOMIC DNA]</scope>
    <source>
        <strain evidence="10 11">GY 70310</strain>
    </source>
</reference>
<protein>
    <submittedName>
        <fullName evidence="10">EamA family transporter RarD</fullName>
    </submittedName>
</protein>
<name>A0A4T0UQC4_9NEIS</name>
<dbReference type="PANTHER" id="PTHR22911">
    <property type="entry name" value="ACYL-MALONYL CONDENSING ENZYME-RELATED"/>
    <property type="match status" value="1"/>
</dbReference>
<dbReference type="InterPro" id="IPR000620">
    <property type="entry name" value="EamA_dom"/>
</dbReference>
<dbReference type="GO" id="GO:0005886">
    <property type="term" value="C:plasma membrane"/>
    <property type="evidence" value="ECO:0007669"/>
    <property type="project" value="UniProtKB-SubCell"/>
</dbReference>
<evidence type="ECO:0000256" key="4">
    <source>
        <dbReference type="ARBA" id="ARBA00022475"/>
    </source>
</evidence>
<dbReference type="EMBL" id="STGJ01000013">
    <property type="protein sequence ID" value="TIC80565.1"/>
    <property type="molecule type" value="Genomic_DNA"/>
</dbReference>
<evidence type="ECO:0000313" key="10">
    <source>
        <dbReference type="EMBL" id="TIC80565.1"/>
    </source>
</evidence>
<dbReference type="NCBIfam" id="TIGR00688">
    <property type="entry name" value="rarD"/>
    <property type="match status" value="1"/>
</dbReference>
<evidence type="ECO:0000256" key="8">
    <source>
        <dbReference type="SAM" id="Phobius"/>
    </source>
</evidence>
<dbReference type="InterPro" id="IPR004626">
    <property type="entry name" value="RarD"/>
</dbReference>
<feature type="transmembrane region" description="Helical" evidence="8">
    <location>
        <begin position="246"/>
        <end position="264"/>
    </location>
</feature>
<feature type="transmembrane region" description="Helical" evidence="8">
    <location>
        <begin position="45"/>
        <end position="65"/>
    </location>
</feature>
<evidence type="ECO:0000259" key="9">
    <source>
        <dbReference type="Pfam" id="PF00892"/>
    </source>
</evidence>
<dbReference type="OrthoDB" id="369870at2"/>